<evidence type="ECO:0000313" key="4">
    <source>
        <dbReference type="Proteomes" id="UP000078390"/>
    </source>
</evidence>
<dbReference type="PATRIC" id="fig|999894.6.peg.891"/>
<dbReference type="Proteomes" id="UP000078390">
    <property type="component" value="Unassembled WGS sequence"/>
</dbReference>
<keyword evidence="4" id="KW-1185">Reference proteome</keyword>
<feature type="domain" description="UPF0033" evidence="2">
    <location>
        <begin position="17"/>
        <end position="41"/>
    </location>
</feature>
<comment type="caution">
    <text evidence="3">The sequence shown here is derived from an EMBL/GenBank/DDBJ whole genome shotgun (WGS) entry which is preliminary data.</text>
</comment>
<dbReference type="InterPro" id="IPR001455">
    <property type="entry name" value="TusA-like"/>
</dbReference>
<dbReference type="PROSITE" id="PS01148">
    <property type="entry name" value="UPF0033"/>
    <property type="match status" value="1"/>
</dbReference>
<dbReference type="OrthoDB" id="5325383at2"/>
<dbReference type="AlphaFoldDB" id="A0A179D5H0"/>
<organism evidence="3 4">
    <name type="scientific">Thermosulfurimonas dismutans</name>
    <dbReference type="NCBI Taxonomy" id="999894"/>
    <lineage>
        <taxon>Bacteria</taxon>
        <taxon>Pseudomonadati</taxon>
        <taxon>Thermodesulfobacteriota</taxon>
        <taxon>Thermodesulfobacteria</taxon>
        <taxon>Thermodesulfobacteriales</taxon>
        <taxon>Thermodesulfobacteriaceae</taxon>
        <taxon>Thermosulfurimonas</taxon>
    </lineage>
</organism>
<gene>
    <name evidence="3" type="ORF">TDIS_0895</name>
</gene>
<dbReference type="CDD" id="cd00291">
    <property type="entry name" value="SirA_YedF_YeeD"/>
    <property type="match status" value="1"/>
</dbReference>
<dbReference type="SUPFAM" id="SSF64307">
    <property type="entry name" value="SirA-like"/>
    <property type="match status" value="1"/>
</dbReference>
<accession>A0A179D5H0</accession>
<name>A0A179D5H0_9BACT</name>
<dbReference type="RefSeq" id="WP_068669736.1">
    <property type="nucleotide sequence ID" value="NZ_LWLG01000004.1"/>
</dbReference>
<dbReference type="Gene3D" id="3.30.110.40">
    <property type="entry name" value="TusA-like domain"/>
    <property type="match status" value="1"/>
</dbReference>
<sequence length="85" mass="9394">MADIKVAPDDVKADMTIDCKGLSCPMPLLKTKKAIQKLQSGQILEVLGTDPGSRNDIPGWCERAGHEYLGEKQDQGFIRFYVKKG</sequence>
<evidence type="ECO:0000313" key="3">
    <source>
        <dbReference type="EMBL" id="OAQ20969.1"/>
    </source>
</evidence>
<dbReference type="Pfam" id="PF01206">
    <property type="entry name" value="TusA"/>
    <property type="match status" value="1"/>
</dbReference>
<dbReference type="PANTHER" id="PTHR33279">
    <property type="entry name" value="SULFUR CARRIER PROTEIN YEDF-RELATED"/>
    <property type="match status" value="1"/>
</dbReference>
<protein>
    <submittedName>
        <fullName evidence="3">Sulfurtransferase TusA</fullName>
    </submittedName>
</protein>
<evidence type="ECO:0000256" key="1">
    <source>
        <dbReference type="ARBA" id="ARBA00008984"/>
    </source>
</evidence>
<proteinExistence type="inferred from homology"/>
<dbReference type="STRING" id="999894.TDIS_0895"/>
<dbReference type="InterPro" id="IPR036868">
    <property type="entry name" value="TusA-like_sf"/>
</dbReference>
<dbReference type="GO" id="GO:0016740">
    <property type="term" value="F:transferase activity"/>
    <property type="evidence" value="ECO:0007669"/>
    <property type="project" value="UniProtKB-KW"/>
</dbReference>
<comment type="similarity">
    <text evidence="1">Belongs to the sulfur carrier protein TusA family.</text>
</comment>
<reference evidence="3 4" key="1">
    <citation type="submission" date="2016-04" db="EMBL/GenBank/DDBJ databases">
        <title>Genome analysis of Thermosulfurimonas dismutans, the first thermophilic sulfur-disproportionating bacterium of the phylum Thermodesulfobacteria.</title>
        <authorList>
            <person name="Mardanov A.V."/>
            <person name="Beletsky A.V."/>
            <person name="Kadnikov V.V."/>
            <person name="Slobodkin A.I."/>
            <person name="Ravin N.V."/>
        </authorList>
    </citation>
    <scope>NUCLEOTIDE SEQUENCE [LARGE SCALE GENOMIC DNA]</scope>
    <source>
        <strain evidence="3 4">S95</strain>
    </source>
</reference>
<evidence type="ECO:0000259" key="2">
    <source>
        <dbReference type="PROSITE" id="PS01148"/>
    </source>
</evidence>
<dbReference type="PANTHER" id="PTHR33279:SF2">
    <property type="entry name" value="SULFUR CARRIER PROTEIN TUSA"/>
    <property type="match status" value="1"/>
</dbReference>
<keyword evidence="3" id="KW-0808">Transferase</keyword>
<dbReference type="EMBL" id="LWLG01000004">
    <property type="protein sequence ID" value="OAQ20969.1"/>
    <property type="molecule type" value="Genomic_DNA"/>
</dbReference>